<accession>A0AAN7WLX4</accession>
<sequence>MSDLNFIGSNNFTKLELVYFKQFVWLLIPLIYNLQHNVFDMDKLIFIFDRQFQLPQLIISNNISFIFSRTFVMSTVIMITSHFLSFITLGSWLIGFVLSIKLFVFTFIILYHFELINLSFNAHMTMGCLHKGKPISSLSSTPMETLITGLQSKKPFTKLTAFQELAYRATSNDVNLRLPIYNNVNITNNININNNRDGYSYNGNSFNDFPLGLNDGAKYNVWSVILSECFKVINDSNTKVADYLLALEQVNIFNQRISFDYKDYRLSGHGDSRGDIDKSRLERIKEDTEILFGNDPINNPGRNSKNNNGSKDFDIKDRYESQNNRRSRYSNGHNNFKFTNSYDKYNESILTHDTKLTRIIKLFWVKLSNYFVTFFFPITKNNGSGEKSSVSLSLFEVWYLSKERRADKLIPIPIYHAESIISIMGFLINGINESPRGNVVASVGDVLKILERSVGILGKYTDWRPNGLSKITNNNNNNNNTSKSIERENIGVFKEDTESTLDEQNINVISILYEFSISAFLEIVLKYNVLLNDVELDEDVVKLSKWVLNMCESTQ</sequence>
<comment type="subcellular location">
    <subcellularLocation>
        <location evidence="1">Nucleus membrane</location>
        <topology evidence="1">Multi-pass membrane protein</topology>
    </subcellularLocation>
    <subcellularLocation>
        <location evidence="2">Nucleus</location>
        <location evidence="2">Nuclear pore complex</location>
    </subcellularLocation>
</comment>
<reference evidence="16" key="1">
    <citation type="submission" date="2023-07" db="EMBL/GenBank/DDBJ databases">
        <title>A draft genome of Kazachstania heterogenica Y-27499.</title>
        <authorList>
            <person name="Donic C."/>
            <person name="Kralova J.S."/>
            <person name="Fidel L."/>
            <person name="Ben-Dor S."/>
            <person name="Jung S."/>
        </authorList>
    </citation>
    <scope>NUCLEOTIDE SEQUENCE [LARGE SCALE GENOMIC DNA]</scope>
    <source>
        <strain evidence="16">Y27499</strain>
    </source>
</reference>
<evidence type="ECO:0000313" key="16">
    <source>
        <dbReference type="Proteomes" id="UP001306508"/>
    </source>
</evidence>
<evidence type="ECO:0000256" key="11">
    <source>
        <dbReference type="ARBA" id="ARBA00023136"/>
    </source>
</evidence>
<evidence type="ECO:0000256" key="8">
    <source>
        <dbReference type="ARBA" id="ARBA00022989"/>
    </source>
</evidence>
<dbReference type="GO" id="GO:0031965">
    <property type="term" value="C:nuclear membrane"/>
    <property type="evidence" value="ECO:0007669"/>
    <property type="project" value="UniProtKB-SubCell"/>
</dbReference>
<keyword evidence="6" id="KW-0509">mRNA transport</keyword>
<evidence type="ECO:0000256" key="12">
    <source>
        <dbReference type="ARBA" id="ARBA00023242"/>
    </source>
</evidence>
<dbReference type="GO" id="GO:0015031">
    <property type="term" value="P:protein transport"/>
    <property type="evidence" value="ECO:0007669"/>
    <property type="project" value="UniProtKB-KW"/>
</dbReference>
<dbReference type="GO" id="GO:0106166">
    <property type="term" value="F:spindle pole body-nuclear membrane anchor activity"/>
    <property type="evidence" value="ECO:0007669"/>
    <property type="project" value="TreeGrafter"/>
</dbReference>
<evidence type="ECO:0000256" key="3">
    <source>
        <dbReference type="ARBA" id="ARBA00005760"/>
    </source>
</evidence>
<keyword evidence="12" id="KW-0539">Nucleus</keyword>
<name>A0AAN7WLX4_9SACH</name>
<dbReference type="GO" id="GO:0006999">
    <property type="term" value="P:nuclear pore organization"/>
    <property type="evidence" value="ECO:0007669"/>
    <property type="project" value="TreeGrafter"/>
</dbReference>
<feature type="transmembrane region" description="Helical" evidence="14">
    <location>
        <begin position="93"/>
        <end position="113"/>
    </location>
</feature>
<protein>
    <submittedName>
        <fullName evidence="15">Uncharacterized protein</fullName>
    </submittedName>
</protein>
<dbReference type="PANTHER" id="PTHR13269:SF6">
    <property type="entry name" value="NUCLEOPORIN NDC1"/>
    <property type="match status" value="1"/>
</dbReference>
<evidence type="ECO:0000256" key="6">
    <source>
        <dbReference type="ARBA" id="ARBA00022816"/>
    </source>
</evidence>
<evidence type="ECO:0000256" key="14">
    <source>
        <dbReference type="SAM" id="Phobius"/>
    </source>
</evidence>
<keyword evidence="4" id="KW-0813">Transport</keyword>
<feature type="region of interest" description="Disordered" evidence="13">
    <location>
        <begin position="292"/>
        <end position="315"/>
    </location>
</feature>
<evidence type="ECO:0000256" key="7">
    <source>
        <dbReference type="ARBA" id="ARBA00022927"/>
    </source>
</evidence>
<feature type="compositionally biased region" description="Low complexity" evidence="13">
    <location>
        <begin position="298"/>
        <end position="310"/>
    </location>
</feature>
<keyword evidence="5 14" id="KW-0812">Transmembrane</keyword>
<evidence type="ECO:0000313" key="15">
    <source>
        <dbReference type="EMBL" id="KAK5779163.1"/>
    </source>
</evidence>
<keyword evidence="11 14" id="KW-0472">Membrane</keyword>
<dbReference type="GO" id="GO:0051028">
    <property type="term" value="P:mRNA transport"/>
    <property type="evidence" value="ECO:0007669"/>
    <property type="project" value="UniProtKB-KW"/>
</dbReference>
<feature type="transmembrane region" description="Helical" evidence="14">
    <location>
        <begin position="17"/>
        <end position="34"/>
    </location>
</feature>
<dbReference type="EMBL" id="JAWIZZ010000047">
    <property type="protein sequence ID" value="KAK5779163.1"/>
    <property type="molecule type" value="Genomic_DNA"/>
</dbReference>
<dbReference type="InterPro" id="IPR019049">
    <property type="entry name" value="Nucleoporin_prot_Ndc1/Nup"/>
</dbReference>
<keyword evidence="9" id="KW-0811">Translocation</keyword>
<comment type="caution">
    <text evidence="15">The sequence shown here is derived from an EMBL/GenBank/DDBJ whole genome shotgun (WGS) entry which is preliminary data.</text>
</comment>
<evidence type="ECO:0000256" key="13">
    <source>
        <dbReference type="SAM" id="MobiDB-lite"/>
    </source>
</evidence>
<evidence type="ECO:0000256" key="4">
    <source>
        <dbReference type="ARBA" id="ARBA00022448"/>
    </source>
</evidence>
<evidence type="ECO:0000256" key="5">
    <source>
        <dbReference type="ARBA" id="ARBA00022692"/>
    </source>
</evidence>
<evidence type="ECO:0000256" key="2">
    <source>
        <dbReference type="ARBA" id="ARBA00004567"/>
    </source>
</evidence>
<dbReference type="Proteomes" id="UP001306508">
    <property type="component" value="Unassembled WGS sequence"/>
</dbReference>
<proteinExistence type="inferred from homology"/>
<evidence type="ECO:0000256" key="1">
    <source>
        <dbReference type="ARBA" id="ARBA00004232"/>
    </source>
</evidence>
<gene>
    <name evidence="15" type="ORF">RI543_003048</name>
</gene>
<comment type="similarity">
    <text evidence="3">Belongs to the NDC1 family.</text>
</comment>
<dbReference type="PANTHER" id="PTHR13269">
    <property type="entry name" value="NUCLEOPORIN NDC1"/>
    <property type="match status" value="1"/>
</dbReference>
<organism evidence="15 16">
    <name type="scientific">Arxiozyma heterogenica</name>
    <dbReference type="NCBI Taxonomy" id="278026"/>
    <lineage>
        <taxon>Eukaryota</taxon>
        <taxon>Fungi</taxon>
        <taxon>Dikarya</taxon>
        <taxon>Ascomycota</taxon>
        <taxon>Saccharomycotina</taxon>
        <taxon>Saccharomycetes</taxon>
        <taxon>Saccharomycetales</taxon>
        <taxon>Saccharomycetaceae</taxon>
        <taxon>Arxiozyma</taxon>
    </lineage>
</organism>
<keyword evidence="16" id="KW-1185">Reference proteome</keyword>
<keyword evidence="8 14" id="KW-1133">Transmembrane helix</keyword>
<evidence type="ECO:0000256" key="10">
    <source>
        <dbReference type="ARBA" id="ARBA00023132"/>
    </source>
</evidence>
<keyword evidence="7" id="KW-0653">Protein transport</keyword>
<dbReference type="Pfam" id="PF09531">
    <property type="entry name" value="Ndc1_Nup"/>
    <property type="match status" value="2"/>
</dbReference>
<dbReference type="AlphaFoldDB" id="A0AAN7WLX4"/>
<feature type="transmembrane region" description="Helical" evidence="14">
    <location>
        <begin position="66"/>
        <end position="87"/>
    </location>
</feature>
<dbReference type="GO" id="GO:0005816">
    <property type="term" value="C:spindle pole body"/>
    <property type="evidence" value="ECO:0007669"/>
    <property type="project" value="TreeGrafter"/>
</dbReference>
<dbReference type="GO" id="GO:0070762">
    <property type="term" value="C:nuclear pore transmembrane ring"/>
    <property type="evidence" value="ECO:0007669"/>
    <property type="project" value="TreeGrafter"/>
</dbReference>
<keyword evidence="10" id="KW-0906">Nuclear pore complex</keyword>
<evidence type="ECO:0000256" key="9">
    <source>
        <dbReference type="ARBA" id="ARBA00023010"/>
    </source>
</evidence>
<dbReference type="GO" id="GO:0070631">
    <property type="term" value="P:spindle pole body localization"/>
    <property type="evidence" value="ECO:0007669"/>
    <property type="project" value="TreeGrafter"/>
</dbReference>